<feature type="domain" description="BIG2" evidence="2">
    <location>
        <begin position="609"/>
        <end position="688"/>
    </location>
</feature>
<proteinExistence type="predicted"/>
<evidence type="ECO:0000259" key="2">
    <source>
        <dbReference type="Pfam" id="PF02368"/>
    </source>
</evidence>
<evidence type="ECO:0000313" key="4">
    <source>
        <dbReference type="Proteomes" id="UP000824049"/>
    </source>
</evidence>
<dbReference type="AlphaFoldDB" id="A0A9D2EL74"/>
<sequence length="695" mass="75048">MTKRLLTACVCICMLLTLLPATVLAANPTYYGIFIAGTEITDENCSNITNEFIKEGRVSYDPVTETLTLDNATIECSEEYGAIIAIRFFKGDNLTIRLIGDNTLTAHGKNYRCIYGSVSDVTIQGTKEDSLTLESDGDSLQVDQNNLTIDGCTINVTSHNWGGIQAWGGTLSIQNGADITVNSYELSLVGENGITITDSTADAVASGEECNTINSNSGNITIRNSTVRAIGTSELAYPAVYAWEGITVENNSTVTAESSGMRGIFTDGSMTVSGSTIMATGTTYEGLVAVESLTVDHSNLTASGKPDGQTPAIITNCLNITASDMTAKGGVQLRDLSGVAAIERSFTITPDDGTLAEFKVDDSNWDGSAAVHFTEGAASPYDAAVTFNENEMNQLTAYRYVHIGQHIHAGGTATCHDKAICSDCGRAYGDVDPDNHVWEDHFTVDKEPTYTEEGRQSIHCKYCDATKDSQAIRPLEDKTPDSAPADTAISAAEKERNAITLNRKTNTAFKNKNLKVTWPKIKGADGYDIYVSVCGKKFKGVTASVTGNQNRSVMRATIKKVAGKKFKKNKTYKIRIRAYRINGDQKEYIADGRTLHVVSDKNPVYTNAKKVQVSKKKYSIKVGKTAKIQASVIKQGRNKRLLPAGHGPQLSYISSDKTIATVSKNGKITAKNKGKCTIYVQALNGRSKQITVRVR</sequence>
<name>A0A9D2EL74_9FIRM</name>
<keyword evidence="1" id="KW-0732">Signal</keyword>
<dbReference type="InterPro" id="IPR008964">
    <property type="entry name" value="Invasin/intimin_cell_adhesion"/>
</dbReference>
<dbReference type="InterPro" id="IPR003343">
    <property type="entry name" value="Big_2"/>
</dbReference>
<dbReference type="Pfam" id="PF02368">
    <property type="entry name" value="Big_2"/>
    <property type="match status" value="1"/>
</dbReference>
<feature type="signal peptide" evidence="1">
    <location>
        <begin position="1"/>
        <end position="25"/>
    </location>
</feature>
<dbReference type="Gene3D" id="2.160.20.20">
    <property type="match status" value="1"/>
</dbReference>
<reference evidence="3" key="2">
    <citation type="submission" date="2021-04" db="EMBL/GenBank/DDBJ databases">
        <authorList>
            <person name="Gilroy R."/>
        </authorList>
    </citation>
    <scope>NUCLEOTIDE SEQUENCE</scope>
    <source>
        <strain evidence="3">CHK179-28034</strain>
    </source>
</reference>
<gene>
    <name evidence="3" type="ORF">H9968_04495</name>
</gene>
<evidence type="ECO:0000256" key="1">
    <source>
        <dbReference type="SAM" id="SignalP"/>
    </source>
</evidence>
<dbReference type="InterPro" id="IPR012332">
    <property type="entry name" value="Autotransporter_pectin_lyase_C"/>
</dbReference>
<dbReference type="SUPFAM" id="SSF51126">
    <property type="entry name" value="Pectin lyase-like"/>
    <property type="match status" value="1"/>
</dbReference>
<feature type="chain" id="PRO_5038583821" evidence="1">
    <location>
        <begin position="26"/>
        <end position="695"/>
    </location>
</feature>
<dbReference type="SUPFAM" id="SSF49373">
    <property type="entry name" value="Invasin/intimin cell-adhesion fragments"/>
    <property type="match status" value="1"/>
</dbReference>
<organism evidence="3 4">
    <name type="scientific">Candidatus Anaerobutyricum stercoris</name>
    <dbReference type="NCBI Taxonomy" id="2838457"/>
    <lineage>
        <taxon>Bacteria</taxon>
        <taxon>Bacillati</taxon>
        <taxon>Bacillota</taxon>
        <taxon>Clostridia</taxon>
        <taxon>Lachnospirales</taxon>
        <taxon>Lachnospiraceae</taxon>
        <taxon>Anaerobutyricum</taxon>
    </lineage>
</organism>
<dbReference type="Proteomes" id="UP000824049">
    <property type="component" value="Unassembled WGS sequence"/>
</dbReference>
<reference evidence="3" key="1">
    <citation type="journal article" date="2021" name="PeerJ">
        <title>Extensive microbial diversity within the chicken gut microbiome revealed by metagenomics and culture.</title>
        <authorList>
            <person name="Gilroy R."/>
            <person name="Ravi A."/>
            <person name="Getino M."/>
            <person name="Pursley I."/>
            <person name="Horton D.L."/>
            <person name="Alikhan N.F."/>
            <person name="Baker D."/>
            <person name="Gharbi K."/>
            <person name="Hall N."/>
            <person name="Watson M."/>
            <person name="Adriaenssens E.M."/>
            <person name="Foster-Nyarko E."/>
            <person name="Jarju S."/>
            <person name="Secka A."/>
            <person name="Antonio M."/>
            <person name="Oren A."/>
            <person name="Chaudhuri R.R."/>
            <person name="La Ragione R."/>
            <person name="Hildebrand F."/>
            <person name="Pallen M.J."/>
        </authorList>
    </citation>
    <scope>NUCLEOTIDE SEQUENCE</scope>
    <source>
        <strain evidence="3">CHK179-28034</strain>
    </source>
</reference>
<evidence type="ECO:0000313" key="3">
    <source>
        <dbReference type="EMBL" id="HIZ39176.1"/>
    </source>
</evidence>
<dbReference type="Gene3D" id="2.60.40.1080">
    <property type="match status" value="1"/>
</dbReference>
<dbReference type="InterPro" id="IPR011050">
    <property type="entry name" value="Pectin_lyase_fold/virulence"/>
</dbReference>
<protein>
    <submittedName>
        <fullName evidence="3">Ig-like domain-containing protein</fullName>
    </submittedName>
</protein>
<comment type="caution">
    <text evidence="3">The sequence shown here is derived from an EMBL/GenBank/DDBJ whole genome shotgun (WGS) entry which is preliminary data.</text>
</comment>
<dbReference type="EMBL" id="DXBR01000044">
    <property type="protein sequence ID" value="HIZ39176.1"/>
    <property type="molecule type" value="Genomic_DNA"/>
</dbReference>
<accession>A0A9D2EL74</accession>